<name>A0A915N113_MELJA</name>
<evidence type="ECO:0000256" key="7">
    <source>
        <dbReference type="ARBA" id="ARBA00040302"/>
    </source>
</evidence>
<evidence type="ECO:0000256" key="1">
    <source>
        <dbReference type="ARBA" id="ARBA00004141"/>
    </source>
</evidence>
<dbReference type="Proteomes" id="UP000887561">
    <property type="component" value="Unplaced"/>
</dbReference>
<evidence type="ECO:0000256" key="2">
    <source>
        <dbReference type="ARBA" id="ARBA00009172"/>
    </source>
</evidence>
<feature type="compositionally biased region" description="Polar residues" evidence="9">
    <location>
        <begin position="536"/>
        <end position="547"/>
    </location>
</feature>
<dbReference type="InterPro" id="IPR022088">
    <property type="entry name" value="Intraflagellar_transp_cmplxB"/>
</dbReference>
<feature type="region of interest" description="Disordered" evidence="9">
    <location>
        <begin position="626"/>
        <end position="670"/>
    </location>
</feature>
<accession>A0A915N113</accession>
<feature type="region of interest" description="Disordered" evidence="9">
    <location>
        <begin position="363"/>
        <end position="397"/>
    </location>
</feature>
<feature type="transmembrane region" description="Helical" evidence="10">
    <location>
        <begin position="7"/>
        <end position="30"/>
    </location>
</feature>
<dbReference type="GO" id="GO:0016020">
    <property type="term" value="C:membrane"/>
    <property type="evidence" value="ECO:0007669"/>
    <property type="project" value="UniProtKB-SubCell"/>
</dbReference>
<dbReference type="SUPFAM" id="SSF103473">
    <property type="entry name" value="MFS general substrate transporter"/>
    <property type="match status" value="1"/>
</dbReference>
<dbReference type="AlphaFoldDB" id="A0A915N113"/>
<dbReference type="InterPro" id="IPR010291">
    <property type="entry name" value="Ion_channel_UNC-93"/>
</dbReference>
<feature type="compositionally biased region" description="Polar residues" evidence="9">
    <location>
        <begin position="381"/>
        <end position="390"/>
    </location>
</feature>
<feature type="transmembrane region" description="Helical" evidence="10">
    <location>
        <begin position="78"/>
        <end position="97"/>
    </location>
</feature>
<feature type="transmembrane region" description="Helical" evidence="10">
    <location>
        <begin position="314"/>
        <end position="333"/>
    </location>
</feature>
<proteinExistence type="inferred from homology"/>
<dbReference type="InterPro" id="IPR051617">
    <property type="entry name" value="UNC-93-like_regulator"/>
</dbReference>
<evidence type="ECO:0000256" key="8">
    <source>
        <dbReference type="ARBA" id="ARBA00041910"/>
    </source>
</evidence>
<sequence>MAINSQTLNVFQLGIGFFFVFLAFNSQGFIEESVLDSFVAQGVVKRHDGYTSLAIIYASFTLLNIAAAPIVGILGTRWALLFGACTYALFQTGFLFLNRFYLFGSSALLGLGAAAQGKYLALNSQPETAGKHSGLFWALSQACQVCGGIFLLIVFLLHQHSNPEEHYHFGSNFAPSTVKLLYAVFTGITILGALILGLLPLNGENVGNNRRRHGEDSPSPSELLDPIINPISNQPTGEANILDNENGAEPNNILTSILSMISSIANTELFQLNQGVDPKILLALNAIIQGVGQTGLLFGIFGVQTTKILTKSNIVLIGSSLQLLAYFAIFASIPGDASLGKTFEQGYLIYPSQEEESLVVVDTNNQQQQQSSSPHFGEGQQELTEQSRPWSLQSSLSAASSDPAVRVLGTPISDISEDENQKPKMLILNDESCSNSIIEEDRQQHVGDVQRSPTISNRSSPVGGYPIYSADPPPYTSSPPRVGGRLFVGNRLNTNLATVPVSERLSERENEESDEGTEHEEDHEEHEEDHEDEQESSGAYTVPSPSLTVEDGNKPPPPTLVNSSSSNFREALGNSVSMAGGVAAAVIASRGATMSTASPRYQSDSASASPRPVLIEGARTVASLVTSSNRIPSIPQPEYPQTSPREQQKRETAITTPTSNVRNIQQQQRHPPNAELKALFSLTESYIAERIDIEPTLKPFQIDYVPAVGDVDPFIKVPRQDEIQAMGADWLWTGLMAVHPNEDLQLGLTVVDEPAAIQSDPAIVDLRLHQLSGKSGASVDAPVKKLSRADKNTKQIDRWIQSVKELRRTKPPDRVHYGKPMPSIESLMQEWPQSIEQNLKAMKVGGSRQGFNNGNDDDLEITEQLLLNNTSSTIDHLVVDDEGEIK</sequence>
<comment type="subcellular location">
    <subcellularLocation>
        <location evidence="1">Membrane</location>
        <topology evidence="1">Multi-pass membrane protein</topology>
    </subcellularLocation>
</comment>
<feature type="region of interest" description="Disordered" evidence="9">
    <location>
        <begin position="443"/>
        <end position="482"/>
    </location>
</feature>
<dbReference type="PANTHER" id="PTHR23294">
    <property type="entry name" value="ET TRANSLATION PRODUCT-RELATED"/>
    <property type="match status" value="1"/>
</dbReference>
<keyword evidence="4 10" id="KW-1133">Transmembrane helix</keyword>
<evidence type="ECO:0000313" key="12">
    <source>
        <dbReference type="WBParaSite" id="scaffold6176_cov250.g10529"/>
    </source>
</evidence>
<dbReference type="PANTHER" id="PTHR23294:SF0">
    <property type="entry name" value="UNC93-LIKE PROTEIN MFSD11"/>
    <property type="match status" value="1"/>
</dbReference>
<organism evidence="11 12">
    <name type="scientific">Meloidogyne javanica</name>
    <name type="common">Root-knot nematode worm</name>
    <dbReference type="NCBI Taxonomy" id="6303"/>
    <lineage>
        <taxon>Eukaryota</taxon>
        <taxon>Metazoa</taxon>
        <taxon>Ecdysozoa</taxon>
        <taxon>Nematoda</taxon>
        <taxon>Chromadorea</taxon>
        <taxon>Rhabditida</taxon>
        <taxon>Tylenchina</taxon>
        <taxon>Tylenchomorpha</taxon>
        <taxon>Tylenchoidea</taxon>
        <taxon>Meloidogynidae</taxon>
        <taxon>Meloidogyninae</taxon>
        <taxon>Meloidogyne</taxon>
        <taxon>Meloidogyne incognita group</taxon>
    </lineage>
</organism>
<evidence type="ECO:0000256" key="6">
    <source>
        <dbReference type="ARBA" id="ARBA00023180"/>
    </source>
</evidence>
<reference evidence="12" key="1">
    <citation type="submission" date="2022-11" db="UniProtKB">
        <authorList>
            <consortium name="WormBaseParasite"/>
        </authorList>
    </citation>
    <scope>IDENTIFICATION</scope>
</reference>
<dbReference type="Pfam" id="PF05978">
    <property type="entry name" value="UNC-93"/>
    <property type="match status" value="2"/>
</dbReference>
<evidence type="ECO:0000313" key="11">
    <source>
        <dbReference type="Proteomes" id="UP000887561"/>
    </source>
</evidence>
<dbReference type="WBParaSite" id="scaffold6176_cov250.g10529">
    <property type="protein sequence ID" value="scaffold6176_cov250.g10529"/>
    <property type="gene ID" value="scaffold6176_cov250.g10529"/>
</dbReference>
<keyword evidence="6" id="KW-0325">Glycoprotein</keyword>
<feature type="compositionally biased region" description="Acidic residues" evidence="9">
    <location>
        <begin position="509"/>
        <end position="535"/>
    </location>
</feature>
<keyword evidence="5 10" id="KW-0472">Membrane</keyword>
<evidence type="ECO:0000256" key="4">
    <source>
        <dbReference type="ARBA" id="ARBA00022989"/>
    </source>
</evidence>
<evidence type="ECO:0000256" key="3">
    <source>
        <dbReference type="ARBA" id="ARBA00022692"/>
    </source>
</evidence>
<evidence type="ECO:0000256" key="9">
    <source>
        <dbReference type="SAM" id="MobiDB-lite"/>
    </source>
</evidence>
<feature type="compositionally biased region" description="Polar residues" evidence="9">
    <location>
        <begin position="653"/>
        <end position="670"/>
    </location>
</feature>
<feature type="compositionally biased region" description="Polar residues" evidence="9">
    <location>
        <begin position="451"/>
        <end position="460"/>
    </location>
</feature>
<feature type="region of interest" description="Disordered" evidence="9">
    <location>
        <begin position="498"/>
        <end position="566"/>
    </location>
</feature>
<protein>
    <recommendedName>
        <fullName evidence="7">UNC93-like protein MFSD11</fullName>
    </recommendedName>
    <alternativeName>
        <fullName evidence="8">Major facilitator superfamily domain-containing protein 11</fullName>
    </alternativeName>
</protein>
<dbReference type="Pfam" id="PF12317">
    <property type="entry name" value="IFT46_B_C"/>
    <property type="match status" value="1"/>
</dbReference>
<evidence type="ECO:0000256" key="5">
    <source>
        <dbReference type="ARBA" id="ARBA00023136"/>
    </source>
</evidence>
<feature type="transmembrane region" description="Helical" evidence="10">
    <location>
        <begin position="134"/>
        <end position="160"/>
    </location>
</feature>
<dbReference type="InterPro" id="IPR036259">
    <property type="entry name" value="MFS_trans_sf"/>
</dbReference>
<comment type="similarity">
    <text evidence="2">Belongs to the unc-93 family.</text>
</comment>
<evidence type="ECO:0000256" key="10">
    <source>
        <dbReference type="SAM" id="Phobius"/>
    </source>
</evidence>
<feature type="transmembrane region" description="Helical" evidence="10">
    <location>
        <begin position="180"/>
        <end position="201"/>
    </location>
</feature>
<dbReference type="GO" id="GO:0042073">
    <property type="term" value="P:intraciliary transport"/>
    <property type="evidence" value="ECO:0007669"/>
    <property type="project" value="InterPro"/>
</dbReference>
<keyword evidence="3 10" id="KW-0812">Transmembrane</keyword>
<dbReference type="GO" id="GO:0005929">
    <property type="term" value="C:cilium"/>
    <property type="evidence" value="ECO:0007669"/>
    <property type="project" value="GOC"/>
</dbReference>
<feature type="transmembrane region" description="Helical" evidence="10">
    <location>
        <begin position="50"/>
        <end position="71"/>
    </location>
</feature>
<keyword evidence="11" id="KW-1185">Reference proteome</keyword>